<protein>
    <recommendedName>
        <fullName evidence="3">DUF7982 domain-containing protein</fullName>
    </recommendedName>
</protein>
<keyword evidence="5" id="KW-1185">Reference proteome</keyword>
<feature type="transmembrane region" description="Helical" evidence="2">
    <location>
        <begin position="32"/>
        <end position="53"/>
    </location>
</feature>
<feature type="domain" description="DUF7982" evidence="3">
    <location>
        <begin position="16"/>
        <end position="280"/>
    </location>
</feature>
<dbReference type="EMBL" id="FNYR01000059">
    <property type="protein sequence ID" value="SEJ36938.1"/>
    <property type="molecule type" value="Genomic_DNA"/>
</dbReference>
<dbReference type="GeneID" id="35003237"/>
<evidence type="ECO:0000256" key="2">
    <source>
        <dbReference type="SAM" id="Phobius"/>
    </source>
</evidence>
<dbReference type="RefSeq" id="WP_100190891.1">
    <property type="nucleotide sequence ID" value="NZ_CP024845.1"/>
</dbReference>
<keyword evidence="2" id="KW-0812">Transmembrane</keyword>
<proteinExistence type="predicted"/>
<sequence>MDGESWNHRDTNSPQQDADERRRDDSVSYTRYPYPAIGAILIGIGAVFSIGAVVLDATAVLFVLGGIGLFSGVLTYYLGIDRFITADLGEQIHAATMGNYEGICADLDLSDRRVYVPQTNPKDRDTETDFQSNIKPRNKTQAVRLYVPKQSDIPLREIAWLDLESFVVRNESEIVGLSIRPTGEGLFFSVLSMLDKPLADEPQELSQQLAEAVVEEFGLAQSLSSDIDIEHQTMEVQFSDPLYENCTRFDHPLISLFAVALAVGLDSPVETISTNHDPLTATFRW</sequence>
<name>A0A1H6Y6L0_9EURY</name>
<evidence type="ECO:0000313" key="5">
    <source>
        <dbReference type="Proteomes" id="UP000198888"/>
    </source>
</evidence>
<gene>
    <name evidence="4" type="ORF">SAMN05444271_1593</name>
</gene>
<evidence type="ECO:0000259" key="3">
    <source>
        <dbReference type="Pfam" id="PF25939"/>
    </source>
</evidence>
<feature type="transmembrane region" description="Helical" evidence="2">
    <location>
        <begin position="59"/>
        <end position="78"/>
    </location>
</feature>
<evidence type="ECO:0000313" key="4">
    <source>
        <dbReference type="EMBL" id="SEJ36938.1"/>
    </source>
</evidence>
<keyword evidence="2" id="KW-0472">Membrane</keyword>
<dbReference type="InterPro" id="IPR058288">
    <property type="entry name" value="DUF7982"/>
</dbReference>
<dbReference type="KEGG" id="hae:halTADL_2465"/>
<dbReference type="Pfam" id="PF25939">
    <property type="entry name" value="DUF7982"/>
    <property type="match status" value="1"/>
</dbReference>
<accession>A0A2H4Q4B3</accession>
<organism evidence="4 5">
    <name type="scientific">Halohasta litchfieldiae</name>
    <dbReference type="NCBI Taxonomy" id="1073996"/>
    <lineage>
        <taxon>Archaea</taxon>
        <taxon>Methanobacteriati</taxon>
        <taxon>Methanobacteriota</taxon>
        <taxon>Stenosarchaea group</taxon>
        <taxon>Halobacteria</taxon>
        <taxon>Halobacteriales</taxon>
        <taxon>Haloferacaceae</taxon>
        <taxon>Halohasta</taxon>
    </lineage>
</organism>
<feature type="region of interest" description="Disordered" evidence="1">
    <location>
        <begin position="1"/>
        <end position="26"/>
    </location>
</feature>
<accession>A0A1H6Y6L0</accession>
<reference evidence="4 5" key="1">
    <citation type="submission" date="2016-10" db="EMBL/GenBank/DDBJ databases">
        <authorList>
            <person name="de Groot N.N."/>
        </authorList>
    </citation>
    <scope>NUCLEOTIDE SEQUENCE [LARGE SCALE GENOMIC DNA]</scope>
    <source>
        <strain evidence="4 5">DSM 22187</strain>
    </source>
</reference>
<evidence type="ECO:0000256" key="1">
    <source>
        <dbReference type="SAM" id="MobiDB-lite"/>
    </source>
</evidence>
<keyword evidence="2" id="KW-1133">Transmembrane helix</keyword>
<dbReference type="OrthoDB" id="214277at2157"/>
<feature type="compositionally biased region" description="Basic and acidic residues" evidence="1">
    <location>
        <begin position="1"/>
        <end position="11"/>
    </location>
</feature>
<dbReference type="Proteomes" id="UP000198888">
    <property type="component" value="Unassembled WGS sequence"/>
</dbReference>
<dbReference type="AlphaFoldDB" id="A0A1H6Y6L0"/>